<comment type="caution">
    <text evidence="2">The sequence shown here is derived from an EMBL/GenBank/DDBJ whole genome shotgun (WGS) entry which is preliminary data.</text>
</comment>
<dbReference type="EMBL" id="AABL01000867">
    <property type="protein sequence ID" value="EAA22591.1"/>
    <property type="molecule type" value="Genomic_DNA"/>
</dbReference>
<dbReference type="Proteomes" id="UP000008553">
    <property type="component" value="Unassembled WGS sequence"/>
</dbReference>
<dbReference type="PaxDb" id="73239-Q7RK42"/>
<evidence type="ECO:0000313" key="3">
    <source>
        <dbReference type="Proteomes" id="UP000008553"/>
    </source>
</evidence>
<evidence type="ECO:0000256" key="1">
    <source>
        <dbReference type="SAM" id="Phobius"/>
    </source>
</evidence>
<sequence length="47" mass="5968">MIVSNLFAEYSWHICLSTFVSRFYFFSSFFLIFFYFYFFRRINVLLH</sequence>
<gene>
    <name evidence="2" type="ORF">PY03061</name>
</gene>
<feature type="non-terminal residue" evidence="2">
    <location>
        <position position="47"/>
    </location>
</feature>
<organism evidence="2 3">
    <name type="scientific">Plasmodium yoelii yoelii</name>
    <dbReference type="NCBI Taxonomy" id="73239"/>
    <lineage>
        <taxon>Eukaryota</taxon>
        <taxon>Sar</taxon>
        <taxon>Alveolata</taxon>
        <taxon>Apicomplexa</taxon>
        <taxon>Aconoidasida</taxon>
        <taxon>Haemosporida</taxon>
        <taxon>Plasmodiidae</taxon>
        <taxon>Plasmodium</taxon>
        <taxon>Plasmodium (Vinckeia)</taxon>
    </lineage>
</organism>
<keyword evidence="1" id="KW-1133">Transmembrane helix</keyword>
<keyword evidence="1" id="KW-0812">Transmembrane</keyword>
<keyword evidence="1" id="KW-0472">Membrane</keyword>
<accession>Q7RK42</accession>
<name>Q7RK42_PLAYO</name>
<feature type="transmembrane region" description="Helical" evidence="1">
    <location>
        <begin position="20"/>
        <end position="39"/>
    </location>
</feature>
<proteinExistence type="predicted"/>
<reference evidence="2 3" key="1">
    <citation type="journal article" date="2002" name="Nature">
        <title>Genome sequence and comparative analysis of the model rodent malaria parasite Plasmodium yoelii yoelii.</title>
        <authorList>
            <person name="Carlton J.M."/>
            <person name="Angiuoli S.V."/>
            <person name="Suh B.B."/>
            <person name="Kooij T.W."/>
            <person name="Pertea M."/>
            <person name="Silva J.C."/>
            <person name="Ermolaeva M.D."/>
            <person name="Allen J.E."/>
            <person name="Selengut J.D."/>
            <person name="Koo H.L."/>
            <person name="Peterson J.D."/>
            <person name="Pop M."/>
            <person name="Kosack D.S."/>
            <person name="Shumway M.F."/>
            <person name="Bidwell S.L."/>
            <person name="Shallom S.J."/>
            <person name="van Aken S.E."/>
            <person name="Riedmuller S.B."/>
            <person name="Feldblyum T.V."/>
            <person name="Cho J.K."/>
            <person name="Quackenbush J."/>
            <person name="Sedegah M."/>
            <person name="Shoaibi A."/>
            <person name="Cummings L.M."/>
            <person name="Florens L."/>
            <person name="Yates J.R."/>
            <person name="Raine J.D."/>
            <person name="Sinden R.E."/>
            <person name="Harris M.A."/>
            <person name="Cunningham D.A."/>
            <person name="Preiser P.R."/>
            <person name="Bergman L.W."/>
            <person name="Vaidya A.B."/>
            <person name="van Lin L.H."/>
            <person name="Janse C.J."/>
            <person name="Waters A.P."/>
            <person name="Smith H.O."/>
            <person name="White O.R."/>
            <person name="Salzberg S.L."/>
            <person name="Venter J.C."/>
            <person name="Fraser C.M."/>
            <person name="Hoffman S.L."/>
            <person name="Gardner M.J."/>
            <person name="Carucci D.J."/>
        </authorList>
    </citation>
    <scope>NUCLEOTIDE SEQUENCE [LARGE SCALE GENOMIC DNA]</scope>
    <source>
        <strain evidence="2 3">17XNL</strain>
    </source>
</reference>
<evidence type="ECO:0000313" key="2">
    <source>
        <dbReference type="EMBL" id="EAA22591.1"/>
    </source>
</evidence>
<dbReference type="AlphaFoldDB" id="Q7RK42"/>
<keyword evidence="3" id="KW-1185">Reference proteome</keyword>
<protein>
    <submittedName>
        <fullName evidence="2">Uncharacterized protein</fullName>
    </submittedName>
</protein>
<dbReference type="InParanoid" id="Q7RK42"/>